<evidence type="ECO:0000259" key="6">
    <source>
        <dbReference type="PROSITE" id="PS50109"/>
    </source>
</evidence>
<sequence>MQRPDWLSSPGLIAAMSIGVLSIALNVVVARQLVRIGSDARALTDSWIARTASLSALQDGLRDFRQQEAQLALNAESSPQRVYVDSLEKLREHCESALVRVAALSATPADAQQSGSLLRLWNVYGRQHYTARGLPTGEGSAALQAFRERESTYVALTNLTRVTRDAMTVSADRLTARSRRSTETSAVLLIGSILLTILAVVVAAALRRSTRARERAERRLRGLTDHSLGIVWEIDSRGRLRFCSNSGFDMLARDRESVIGRRALSLLLREDRETALVAAYRAAESGKPLGDLEVRVQAGDGSIHWLAISGEVLTRRDGDGDAPRLAGGRGLAVDVTRRHLAEQALAQNRRLESLGTLAGGVAHDLNNVFAAVSSYAQLARQQAHGQVTLEEDLTAIETAAQRGTSLVRRVLQFARRQTREPRVVSMVETVREVVQLLRPQTPPHVHIVVELPRGDSHVMADPTELHQLVVNIASNGLHAMASLGSELLVRVARDDSHITLTITDDGSGMAPDVLERAIEPFFTTRAVGEGTGMGLSVVHGIVEALNGTLTMTSRQGVGTTVTVTLPRAQTAQQLFIEGTSTVGTRSGGVRVLLVDDDEHVRDAVSRILRHADCEVEAHPSGTSALNVLRTDPTRYDVVITDFTMPGMSGLELAEAIQALPYAPPLIMVSGYLDDATTARAHALGIAHVLDKPVPRQLLMNTIADVTSPTPA</sequence>
<dbReference type="AlphaFoldDB" id="C1AAB3"/>
<feature type="modified residue" description="4-aspartylphosphate" evidence="4">
    <location>
        <position position="641"/>
    </location>
</feature>
<protein>
    <recommendedName>
        <fullName evidence="2">histidine kinase</fullName>
        <ecNumber evidence="2">2.7.13.3</ecNumber>
    </recommendedName>
</protein>
<evidence type="ECO:0000256" key="3">
    <source>
        <dbReference type="ARBA" id="ARBA00022553"/>
    </source>
</evidence>
<dbReference type="PROSITE" id="PS50109">
    <property type="entry name" value="HIS_KIN"/>
    <property type="match status" value="1"/>
</dbReference>
<evidence type="ECO:0000259" key="8">
    <source>
        <dbReference type="PROSITE" id="PS50112"/>
    </source>
</evidence>
<dbReference type="PRINTS" id="PR00344">
    <property type="entry name" value="BCTRLSENSOR"/>
</dbReference>
<dbReference type="InterPro" id="IPR000700">
    <property type="entry name" value="PAS-assoc_C"/>
</dbReference>
<dbReference type="GO" id="GO:0000155">
    <property type="term" value="F:phosphorelay sensor kinase activity"/>
    <property type="evidence" value="ECO:0007669"/>
    <property type="project" value="InterPro"/>
</dbReference>
<reference evidence="11" key="1">
    <citation type="submission" date="2006-03" db="EMBL/GenBank/DDBJ databases">
        <title>Complete genome sequence of Gemmatimonas aurantiaca T-27 that represents a novel phylum Gemmatimonadetes.</title>
        <authorList>
            <person name="Takasaki K."/>
            <person name="Ichikawa N."/>
            <person name="Miura H."/>
            <person name="Matsushita S."/>
            <person name="Watanabe Y."/>
            <person name="Oguchi A."/>
            <person name="Ankai A."/>
            <person name="Yashiro I."/>
            <person name="Takahashi M."/>
            <person name="Terui Y."/>
            <person name="Fukui S."/>
            <person name="Yokoyama H."/>
            <person name="Tanikawa S."/>
            <person name="Hanada S."/>
            <person name="Kamagata Y."/>
            <person name="Fujita N."/>
        </authorList>
    </citation>
    <scope>NUCLEOTIDE SEQUENCE [LARGE SCALE GENOMIC DNA]</scope>
    <source>
        <strain evidence="11">T-27 / DSM 14586 / JCM 11422 / NBRC 100505</strain>
    </source>
</reference>
<dbReference type="InterPro" id="IPR035965">
    <property type="entry name" value="PAS-like_dom_sf"/>
</dbReference>
<dbReference type="Gene3D" id="1.10.287.130">
    <property type="match status" value="1"/>
</dbReference>
<feature type="domain" description="PAS" evidence="8">
    <location>
        <begin position="216"/>
        <end position="286"/>
    </location>
</feature>
<dbReference type="InterPro" id="IPR005467">
    <property type="entry name" value="His_kinase_dom"/>
</dbReference>
<dbReference type="SUPFAM" id="SSF47384">
    <property type="entry name" value="Homodimeric domain of signal transducing histidine kinase"/>
    <property type="match status" value="1"/>
</dbReference>
<accession>C1AAB3</accession>
<dbReference type="PANTHER" id="PTHR43065">
    <property type="entry name" value="SENSOR HISTIDINE KINASE"/>
    <property type="match status" value="1"/>
</dbReference>
<dbReference type="Gene3D" id="3.40.50.2300">
    <property type="match status" value="1"/>
</dbReference>
<dbReference type="InterPro" id="IPR013655">
    <property type="entry name" value="PAS_fold_3"/>
</dbReference>
<keyword evidence="3 4" id="KW-0597">Phosphoprotein</keyword>
<keyword evidence="5" id="KW-0472">Membrane</keyword>
<dbReference type="CDD" id="cd17546">
    <property type="entry name" value="REC_hyHK_CKI1_RcsC-like"/>
    <property type="match status" value="1"/>
</dbReference>
<dbReference type="PANTHER" id="PTHR43065:SF42">
    <property type="entry name" value="TWO-COMPONENT SENSOR PPRA"/>
    <property type="match status" value="1"/>
</dbReference>
<dbReference type="SMART" id="SM00448">
    <property type="entry name" value="REC"/>
    <property type="match status" value="1"/>
</dbReference>
<feature type="domain" description="Histidine kinase" evidence="6">
    <location>
        <begin position="360"/>
        <end position="569"/>
    </location>
</feature>
<comment type="catalytic activity">
    <reaction evidence="1">
        <text>ATP + protein L-histidine = ADP + protein N-phospho-L-histidine.</text>
        <dbReference type="EC" id="2.7.13.3"/>
    </reaction>
</comment>
<dbReference type="EC" id="2.7.13.3" evidence="2"/>
<evidence type="ECO:0000313" key="10">
    <source>
        <dbReference type="EMBL" id="BAH39711.1"/>
    </source>
</evidence>
<evidence type="ECO:0000256" key="1">
    <source>
        <dbReference type="ARBA" id="ARBA00000085"/>
    </source>
</evidence>
<evidence type="ECO:0000256" key="5">
    <source>
        <dbReference type="SAM" id="Phobius"/>
    </source>
</evidence>
<dbReference type="SUPFAM" id="SSF52172">
    <property type="entry name" value="CheY-like"/>
    <property type="match status" value="1"/>
</dbReference>
<feature type="domain" description="Response regulatory" evidence="7">
    <location>
        <begin position="590"/>
        <end position="706"/>
    </location>
</feature>
<dbReference type="CDD" id="cd00082">
    <property type="entry name" value="HisKA"/>
    <property type="match status" value="1"/>
</dbReference>
<evidence type="ECO:0000259" key="9">
    <source>
        <dbReference type="PROSITE" id="PS50113"/>
    </source>
</evidence>
<evidence type="ECO:0000259" key="7">
    <source>
        <dbReference type="PROSITE" id="PS50110"/>
    </source>
</evidence>
<dbReference type="STRING" id="379066.GAU_2669"/>
<dbReference type="HOGENOM" id="CLU_000445_114_51_0"/>
<dbReference type="PROSITE" id="PS50113">
    <property type="entry name" value="PAC"/>
    <property type="match status" value="1"/>
</dbReference>
<dbReference type="eggNOG" id="COG4191">
    <property type="taxonomic scope" value="Bacteria"/>
</dbReference>
<dbReference type="InterPro" id="IPR001789">
    <property type="entry name" value="Sig_transdc_resp-reg_receiver"/>
</dbReference>
<dbReference type="SUPFAM" id="SSF55785">
    <property type="entry name" value="PYP-like sensor domain (PAS domain)"/>
    <property type="match status" value="1"/>
</dbReference>
<evidence type="ECO:0000313" key="11">
    <source>
        <dbReference type="Proteomes" id="UP000002209"/>
    </source>
</evidence>
<dbReference type="Gene3D" id="3.30.565.10">
    <property type="entry name" value="Histidine kinase-like ATPase, C-terminal domain"/>
    <property type="match status" value="1"/>
</dbReference>
<keyword evidence="11" id="KW-1185">Reference proteome</keyword>
<dbReference type="eggNOG" id="COG0784">
    <property type="taxonomic scope" value="Bacteria"/>
</dbReference>
<dbReference type="Pfam" id="PF08447">
    <property type="entry name" value="PAS_3"/>
    <property type="match status" value="1"/>
</dbReference>
<feature type="transmembrane region" description="Helical" evidence="5">
    <location>
        <begin position="186"/>
        <end position="206"/>
    </location>
</feature>
<dbReference type="Proteomes" id="UP000002209">
    <property type="component" value="Chromosome"/>
</dbReference>
<dbReference type="InterPro" id="IPR036890">
    <property type="entry name" value="HATPase_C_sf"/>
</dbReference>
<feature type="domain" description="PAC" evidence="9">
    <location>
        <begin position="290"/>
        <end position="347"/>
    </location>
</feature>
<dbReference type="InterPro" id="IPR011006">
    <property type="entry name" value="CheY-like_superfamily"/>
</dbReference>
<keyword evidence="5" id="KW-1133">Transmembrane helix</keyword>
<dbReference type="InterPro" id="IPR004358">
    <property type="entry name" value="Sig_transdc_His_kin-like_C"/>
</dbReference>
<dbReference type="InterPro" id="IPR000014">
    <property type="entry name" value="PAS"/>
</dbReference>
<keyword evidence="5" id="KW-0812">Transmembrane</keyword>
<feature type="transmembrane region" description="Helical" evidence="5">
    <location>
        <begin position="12"/>
        <end position="34"/>
    </location>
</feature>
<dbReference type="InterPro" id="IPR003661">
    <property type="entry name" value="HisK_dim/P_dom"/>
</dbReference>
<dbReference type="PROSITE" id="PS50110">
    <property type="entry name" value="RESPONSE_REGULATORY"/>
    <property type="match status" value="1"/>
</dbReference>
<dbReference type="SMART" id="SM00387">
    <property type="entry name" value="HATPase_c"/>
    <property type="match status" value="1"/>
</dbReference>
<dbReference type="Pfam" id="PF02518">
    <property type="entry name" value="HATPase_c"/>
    <property type="match status" value="1"/>
</dbReference>
<evidence type="ECO:0000256" key="4">
    <source>
        <dbReference type="PROSITE-ProRule" id="PRU00169"/>
    </source>
</evidence>
<dbReference type="SUPFAM" id="SSF55874">
    <property type="entry name" value="ATPase domain of HSP90 chaperone/DNA topoisomerase II/histidine kinase"/>
    <property type="match status" value="1"/>
</dbReference>
<dbReference type="SMART" id="SM00091">
    <property type="entry name" value="PAS"/>
    <property type="match status" value="1"/>
</dbReference>
<dbReference type="NCBIfam" id="TIGR00229">
    <property type="entry name" value="sensory_box"/>
    <property type="match status" value="1"/>
</dbReference>
<dbReference type="Pfam" id="PF00072">
    <property type="entry name" value="Response_reg"/>
    <property type="match status" value="1"/>
</dbReference>
<dbReference type="InterPro" id="IPR003594">
    <property type="entry name" value="HATPase_dom"/>
</dbReference>
<dbReference type="KEGG" id="gau:GAU_2669"/>
<organism evidence="10 11">
    <name type="scientific">Gemmatimonas aurantiaca (strain DSM 14586 / JCM 11422 / NBRC 100505 / T-27)</name>
    <dbReference type="NCBI Taxonomy" id="379066"/>
    <lineage>
        <taxon>Bacteria</taxon>
        <taxon>Pseudomonadati</taxon>
        <taxon>Gemmatimonadota</taxon>
        <taxon>Gemmatimonadia</taxon>
        <taxon>Gemmatimonadales</taxon>
        <taxon>Gemmatimonadaceae</taxon>
        <taxon>Gemmatimonas</taxon>
    </lineage>
</organism>
<dbReference type="EMBL" id="AP009153">
    <property type="protein sequence ID" value="BAH39711.1"/>
    <property type="molecule type" value="Genomic_DNA"/>
</dbReference>
<evidence type="ECO:0000256" key="2">
    <source>
        <dbReference type="ARBA" id="ARBA00012438"/>
    </source>
</evidence>
<dbReference type="SMART" id="SM00388">
    <property type="entry name" value="HisKA"/>
    <property type="match status" value="1"/>
</dbReference>
<dbReference type="CDD" id="cd00130">
    <property type="entry name" value="PAS"/>
    <property type="match status" value="1"/>
</dbReference>
<proteinExistence type="predicted"/>
<dbReference type="PROSITE" id="PS50112">
    <property type="entry name" value="PAS"/>
    <property type="match status" value="1"/>
</dbReference>
<dbReference type="Pfam" id="PF00512">
    <property type="entry name" value="HisKA"/>
    <property type="match status" value="1"/>
</dbReference>
<dbReference type="InterPro" id="IPR036097">
    <property type="entry name" value="HisK_dim/P_sf"/>
</dbReference>
<dbReference type="Gene3D" id="3.30.450.20">
    <property type="entry name" value="PAS domain"/>
    <property type="match status" value="1"/>
</dbReference>
<gene>
    <name evidence="10" type="ordered locus">GAU_2669</name>
</gene>
<name>C1AAB3_GEMAT</name>